<gene>
    <name evidence="2" type="ORF">HHUSO_G29622</name>
</gene>
<dbReference type="InterPro" id="IPR003360">
    <property type="entry name" value="US22-like"/>
</dbReference>
<feature type="signal peptide" evidence="1">
    <location>
        <begin position="1"/>
        <end position="16"/>
    </location>
</feature>
<evidence type="ECO:0000313" key="3">
    <source>
        <dbReference type="Proteomes" id="UP001369086"/>
    </source>
</evidence>
<proteinExistence type="predicted"/>
<protein>
    <submittedName>
        <fullName evidence="2">Uncharacterized protein</fullName>
    </submittedName>
</protein>
<dbReference type="EMBL" id="JAHFZB010000032">
    <property type="protein sequence ID" value="KAK6471285.1"/>
    <property type="molecule type" value="Genomic_DNA"/>
</dbReference>
<evidence type="ECO:0000313" key="2">
    <source>
        <dbReference type="EMBL" id="KAK6471285.1"/>
    </source>
</evidence>
<reference evidence="2 3" key="1">
    <citation type="submission" date="2021-05" db="EMBL/GenBank/DDBJ databases">
        <authorList>
            <person name="Zahm M."/>
            <person name="Klopp C."/>
            <person name="Cabau C."/>
            <person name="Kuhl H."/>
            <person name="Suciu R."/>
            <person name="Ciorpac M."/>
            <person name="Holostenco D."/>
            <person name="Gessner J."/>
            <person name="Wuertz S."/>
            <person name="Hohne C."/>
            <person name="Stock M."/>
            <person name="Gislard M."/>
            <person name="Lluch J."/>
            <person name="Milhes M."/>
            <person name="Lampietro C."/>
            <person name="Lopez Roques C."/>
            <person name="Donnadieu C."/>
            <person name="Du K."/>
            <person name="Schartl M."/>
            <person name="Guiguen Y."/>
        </authorList>
    </citation>
    <scope>NUCLEOTIDE SEQUENCE [LARGE SCALE GENOMIC DNA]</scope>
    <source>
        <strain evidence="2">Hh-F2</strain>
        <tissue evidence="2">Blood</tissue>
    </source>
</reference>
<organism evidence="2 3">
    <name type="scientific">Huso huso</name>
    <name type="common">Beluga</name>
    <name type="synonym">Acipenser huso</name>
    <dbReference type="NCBI Taxonomy" id="61971"/>
    <lineage>
        <taxon>Eukaryota</taxon>
        <taxon>Metazoa</taxon>
        <taxon>Chordata</taxon>
        <taxon>Craniata</taxon>
        <taxon>Vertebrata</taxon>
        <taxon>Euteleostomi</taxon>
        <taxon>Actinopterygii</taxon>
        <taxon>Chondrostei</taxon>
        <taxon>Acipenseriformes</taxon>
        <taxon>Acipenseridae</taxon>
        <taxon>Huso</taxon>
    </lineage>
</organism>
<accession>A0ABR0YF61</accession>
<dbReference type="Proteomes" id="UP001369086">
    <property type="component" value="Unassembled WGS sequence"/>
</dbReference>
<sequence>MCLLLLAASRVMVCAAVRVNRKAQEYILLSSREPFLSCVFEIIQVSKLTQEMLDEKCTMSWQYLHFSSGSHASSNQGPLSRIQDFCSIGKESPNYLDHVSEQVDKYRGQTVSLEKPAGYPMRIGGLDDTIYAEMEDELEAWEDFYLPERVEMRVVGAIDMFPSLAVGLQLIILAGKDGNIYAYENEVLHQVADSLQDLFQKGIEFPGTKVYNYGECFAPMTEEEYDELMEDEEVKKMKEETREFIKSNEVEFLSILARIEEKENAEKVVSNEVVPCKENAEKVVSNEVVPCKENAEKVVSNEVVSCKDNAEKVVSNEVVPCKENAEKVVSNEVVPCKENAEKVASNEVVPSNHHRPKHVVVQMWKHADELVIFNLNDADYKILAHDLLGHPAANKNVHHERSLRVSMYSDHSVSSMYSDHSVSSMYSDHSVSSMYSDHAVSSMYSDHAVSSMYSDHAVSSMYSDHSVSSMYSHRSHRCLIGILIIGIADSLNSPEASR</sequence>
<evidence type="ECO:0000256" key="1">
    <source>
        <dbReference type="SAM" id="SignalP"/>
    </source>
</evidence>
<name>A0ABR0YF61_HUSHU</name>
<dbReference type="Pfam" id="PF02393">
    <property type="entry name" value="US22"/>
    <property type="match status" value="1"/>
</dbReference>
<feature type="chain" id="PRO_5045515206" evidence="1">
    <location>
        <begin position="17"/>
        <end position="498"/>
    </location>
</feature>
<keyword evidence="1" id="KW-0732">Signal</keyword>
<keyword evidence="3" id="KW-1185">Reference proteome</keyword>
<comment type="caution">
    <text evidence="2">The sequence shown here is derived from an EMBL/GenBank/DDBJ whole genome shotgun (WGS) entry which is preliminary data.</text>
</comment>